<organism evidence="2 3">
    <name type="scientific">Mesorhabditis spiculigera</name>
    <dbReference type="NCBI Taxonomy" id="96644"/>
    <lineage>
        <taxon>Eukaryota</taxon>
        <taxon>Metazoa</taxon>
        <taxon>Ecdysozoa</taxon>
        <taxon>Nematoda</taxon>
        <taxon>Chromadorea</taxon>
        <taxon>Rhabditida</taxon>
        <taxon>Rhabditina</taxon>
        <taxon>Rhabditomorpha</taxon>
        <taxon>Rhabditoidea</taxon>
        <taxon>Rhabditidae</taxon>
        <taxon>Mesorhabditinae</taxon>
        <taxon>Mesorhabditis</taxon>
    </lineage>
</organism>
<feature type="compositionally biased region" description="Low complexity" evidence="1">
    <location>
        <begin position="115"/>
        <end position="131"/>
    </location>
</feature>
<dbReference type="AlphaFoldDB" id="A0AA36CNQ0"/>
<sequence length="170" mass="18713">MVDERDEVAALFEKVESLRLDPREMMFLKTMALAKSRAGQFEQLALHLVAYHQIAYAGQPFRPSIRDASMARLIADLLVPPPTPQLAMPINPFALAQQFALHSLNPFQSGVQCQPGSSTSPSSISEGAPSPLSEPLNLAENLKRRDPKIEVDLDEEDSKNDGDLETTAEE</sequence>
<evidence type="ECO:0000256" key="1">
    <source>
        <dbReference type="SAM" id="MobiDB-lite"/>
    </source>
</evidence>
<dbReference type="EMBL" id="CATQJA010002587">
    <property type="protein sequence ID" value="CAJ0571955.1"/>
    <property type="molecule type" value="Genomic_DNA"/>
</dbReference>
<reference evidence="2" key="1">
    <citation type="submission" date="2023-06" db="EMBL/GenBank/DDBJ databases">
        <authorList>
            <person name="Delattre M."/>
        </authorList>
    </citation>
    <scope>NUCLEOTIDE SEQUENCE</scope>
    <source>
        <strain evidence="2">AF72</strain>
    </source>
</reference>
<keyword evidence="3" id="KW-1185">Reference proteome</keyword>
<feature type="region of interest" description="Disordered" evidence="1">
    <location>
        <begin position="110"/>
        <end position="170"/>
    </location>
</feature>
<protein>
    <submittedName>
        <fullName evidence="2">Uncharacterized protein</fullName>
    </submittedName>
</protein>
<feature type="compositionally biased region" description="Acidic residues" evidence="1">
    <location>
        <begin position="152"/>
        <end position="170"/>
    </location>
</feature>
<accession>A0AA36CNQ0</accession>
<dbReference type="Proteomes" id="UP001177023">
    <property type="component" value="Unassembled WGS sequence"/>
</dbReference>
<comment type="caution">
    <text evidence="2">The sequence shown here is derived from an EMBL/GenBank/DDBJ whole genome shotgun (WGS) entry which is preliminary data.</text>
</comment>
<evidence type="ECO:0000313" key="3">
    <source>
        <dbReference type="Proteomes" id="UP001177023"/>
    </source>
</evidence>
<name>A0AA36CNQ0_9BILA</name>
<feature type="non-terminal residue" evidence="2">
    <location>
        <position position="1"/>
    </location>
</feature>
<gene>
    <name evidence="2" type="ORF">MSPICULIGERA_LOCUS10352</name>
</gene>
<evidence type="ECO:0000313" key="2">
    <source>
        <dbReference type="EMBL" id="CAJ0571955.1"/>
    </source>
</evidence>
<proteinExistence type="predicted"/>
<feature type="compositionally biased region" description="Basic and acidic residues" evidence="1">
    <location>
        <begin position="141"/>
        <end position="151"/>
    </location>
</feature>